<reference evidence="1" key="2">
    <citation type="submission" date="2020-09" db="EMBL/GenBank/DDBJ databases">
        <authorList>
            <person name="Sun Q."/>
            <person name="Ohkuma M."/>
        </authorList>
    </citation>
    <scope>NUCLEOTIDE SEQUENCE</scope>
    <source>
        <strain evidence="1">JCM 4369</strain>
    </source>
</reference>
<gene>
    <name evidence="1" type="ORF">GCM10010260_02110</name>
</gene>
<reference evidence="1" key="1">
    <citation type="journal article" date="2014" name="Int. J. Syst. Evol. Microbiol.">
        <title>Complete genome sequence of Corynebacterium casei LMG S-19264T (=DSM 44701T), isolated from a smear-ripened cheese.</title>
        <authorList>
            <consortium name="US DOE Joint Genome Institute (JGI-PGF)"/>
            <person name="Walter F."/>
            <person name="Albersmeier A."/>
            <person name="Kalinowski J."/>
            <person name="Ruckert C."/>
        </authorList>
    </citation>
    <scope>NUCLEOTIDE SEQUENCE</scope>
    <source>
        <strain evidence="1">JCM 4369</strain>
    </source>
</reference>
<comment type="caution">
    <text evidence="1">The sequence shown here is derived from an EMBL/GenBank/DDBJ whole genome shotgun (WGS) entry which is preliminary data.</text>
</comment>
<protein>
    <submittedName>
        <fullName evidence="1">Uncharacterized protein</fullName>
    </submittedName>
</protein>
<accession>A0A918I518</accession>
<dbReference type="EMBL" id="BMTD01000001">
    <property type="protein sequence ID" value="GGU73894.1"/>
    <property type="molecule type" value="Genomic_DNA"/>
</dbReference>
<proteinExistence type="predicted"/>
<sequence length="209" mass="23181">MRAWGAAIWAGPWWETFLLGVVRRVQARTGPQPWWMPRRVLTVVSADVDATSGVAAIWLLWRPRSRRTREHTGLLEWHDERWQYLGGGWGDADGDDGADVEVLDVRHAAGSVGLSRRLDPPGSLVSAPWIGCDIVRLGSDVGHVLVGARRLEAPEQRRLIAVWKSPRTGTGRGTRPVMAALAQDGTELSRIGPHDGLDSHTWARLRDEL</sequence>
<evidence type="ECO:0000313" key="2">
    <source>
        <dbReference type="Proteomes" id="UP000618795"/>
    </source>
</evidence>
<name>A0A918I518_9ACTN</name>
<keyword evidence="2" id="KW-1185">Reference proteome</keyword>
<evidence type="ECO:0000313" key="1">
    <source>
        <dbReference type="EMBL" id="GGU73894.1"/>
    </source>
</evidence>
<organism evidence="1 2">
    <name type="scientific">Streptomyces filipinensis</name>
    <dbReference type="NCBI Taxonomy" id="66887"/>
    <lineage>
        <taxon>Bacteria</taxon>
        <taxon>Bacillati</taxon>
        <taxon>Actinomycetota</taxon>
        <taxon>Actinomycetes</taxon>
        <taxon>Kitasatosporales</taxon>
        <taxon>Streptomycetaceae</taxon>
        <taxon>Streptomyces</taxon>
    </lineage>
</organism>
<dbReference type="AlphaFoldDB" id="A0A918I518"/>
<dbReference type="Proteomes" id="UP000618795">
    <property type="component" value="Unassembled WGS sequence"/>
</dbReference>
<dbReference type="RefSeq" id="WP_229853902.1">
    <property type="nucleotide sequence ID" value="NZ_BMTD01000001.1"/>
</dbReference>